<dbReference type="Gene3D" id="3.30.200.20">
    <property type="entry name" value="Phosphorylase Kinase, domain 1"/>
    <property type="match status" value="1"/>
</dbReference>
<evidence type="ECO:0000256" key="8">
    <source>
        <dbReference type="ARBA" id="ARBA00022741"/>
    </source>
</evidence>
<evidence type="ECO:0000256" key="12">
    <source>
        <dbReference type="ARBA" id="ARBA00023136"/>
    </source>
</evidence>
<comment type="subcellular location">
    <subcellularLocation>
        <location evidence="1">Cell membrane</location>
        <topology evidence="1">Single-pass membrane protein</topology>
    </subcellularLocation>
</comment>
<feature type="compositionally biased region" description="Pro residues" evidence="16">
    <location>
        <begin position="65"/>
        <end position="80"/>
    </location>
</feature>
<dbReference type="PANTHER" id="PTHR47982:SF47">
    <property type="entry name" value="PROLINE-RICH RECEPTOR-LIKE PROTEIN KINASE PERK6-RELATED"/>
    <property type="match status" value="1"/>
</dbReference>
<dbReference type="Gene3D" id="1.10.510.10">
    <property type="entry name" value="Transferase(Phosphotransferase) domain 1"/>
    <property type="match status" value="1"/>
</dbReference>
<dbReference type="InterPro" id="IPR017441">
    <property type="entry name" value="Protein_kinase_ATP_BS"/>
</dbReference>
<dbReference type="PRINTS" id="PR01217">
    <property type="entry name" value="PRICHEXTENSN"/>
</dbReference>
<evidence type="ECO:0000256" key="1">
    <source>
        <dbReference type="ARBA" id="ARBA00004162"/>
    </source>
</evidence>
<comment type="catalytic activity">
    <reaction evidence="13">
        <text>L-threonyl-[protein] + ATP = O-phospho-L-threonyl-[protein] + ADP + H(+)</text>
        <dbReference type="Rhea" id="RHEA:46608"/>
        <dbReference type="Rhea" id="RHEA-COMP:11060"/>
        <dbReference type="Rhea" id="RHEA-COMP:11605"/>
        <dbReference type="ChEBI" id="CHEBI:15378"/>
        <dbReference type="ChEBI" id="CHEBI:30013"/>
        <dbReference type="ChEBI" id="CHEBI:30616"/>
        <dbReference type="ChEBI" id="CHEBI:61977"/>
        <dbReference type="ChEBI" id="CHEBI:456216"/>
        <dbReference type="EC" id="2.7.11.1"/>
    </reaction>
</comment>
<dbReference type="GO" id="GO:0005886">
    <property type="term" value="C:plasma membrane"/>
    <property type="evidence" value="ECO:0007669"/>
    <property type="project" value="UniProtKB-SubCell"/>
</dbReference>
<keyword evidence="6" id="KW-0808">Transferase</keyword>
<evidence type="ECO:0000256" key="9">
    <source>
        <dbReference type="ARBA" id="ARBA00022777"/>
    </source>
</evidence>
<dbReference type="AlphaFoldDB" id="A0AAV0LWZ5"/>
<dbReference type="InterPro" id="IPR001245">
    <property type="entry name" value="Ser-Thr/Tyr_kinase_cat_dom"/>
</dbReference>
<evidence type="ECO:0000313" key="19">
    <source>
        <dbReference type="EMBL" id="CAI0438071.1"/>
    </source>
</evidence>
<gene>
    <name evidence="19" type="ORF">LITE_LOCUS25680</name>
</gene>
<keyword evidence="3" id="KW-1003">Cell membrane</keyword>
<dbReference type="EMBL" id="CAMGYJ010000006">
    <property type="protein sequence ID" value="CAI0438071.1"/>
    <property type="molecule type" value="Genomic_DNA"/>
</dbReference>
<dbReference type="GO" id="GO:0004674">
    <property type="term" value="F:protein serine/threonine kinase activity"/>
    <property type="evidence" value="ECO:0007669"/>
    <property type="project" value="UniProtKB-KW"/>
</dbReference>
<dbReference type="Proteomes" id="UP001154282">
    <property type="component" value="Unassembled WGS sequence"/>
</dbReference>
<dbReference type="InterPro" id="IPR008271">
    <property type="entry name" value="Ser/Thr_kinase_AS"/>
</dbReference>
<dbReference type="GO" id="GO:0005524">
    <property type="term" value="F:ATP binding"/>
    <property type="evidence" value="ECO:0007669"/>
    <property type="project" value="UniProtKB-UniRule"/>
</dbReference>
<dbReference type="PROSITE" id="PS00107">
    <property type="entry name" value="PROTEIN_KINASE_ATP"/>
    <property type="match status" value="1"/>
</dbReference>
<dbReference type="PROSITE" id="PS50011">
    <property type="entry name" value="PROTEIN_KINASE_DOM"/>
    <property type="match status" value="1"/>
</dbReference>
<dbReference type="FunFam" id="3.30.200.20:FF:000212">
    <property type="entry name" value="Proline-rich receptor-like protein kinase PERK8"/>
    <property type="match status" value="1"/>
</dbReference>
<feature type="region of interest" description="Disordered" evidence="16">
    <location>
        <begin position="1"/>
        <end position="115"/>
    </location>
</feature>
<feature type="domain" description="Protein kinase" evidence="18">
    <location>
        <begin position="290"/>
        <end position="568"/>
    </location>
</feature>
<dbReference type="InterPro" id="IPR047117">
    <property type="entry name" value="PERK1-13-like"/>
</dbReference>
<feature type="region of interest" description="Disordered" evidence="16">
    <location>
        <begin position="621"/>
        <end position="640"/>
    </location>
</feature>
<evidence type="ECO:0000256" key="2">
    <source>
        <dbReference type="ARBA" id="ARBA00012513"/>
    </source>
</evidence>
<feature type="region of interest" description="Disordered" evidence="16">
    <location>
        <begin position="569"/>
        <end position="591"/>
    </location>
</feature>
<feature type="compositionally biased region" description="Low complexity" evidence="16">
    <location>
        <begin position="235"/>
        <end position="253"/>
    </location>
</feature>
<evidence type="ECO:0000256" key="17">
    <source>
        <dbReference type="SAM" id="Phobius"/>
    </source>
</evidence>
<keyword evidence="8 15" id="KW-0547">Nucleotide-binding</keyword>
<keyword evidence="10 15" id="KW-0067">ATP-binding</keyword>
<keyword evidence="7 17" id="KW-0812">Transmembrane</keyword>
<evidence type="ECO:0000256" key="7">
    <source>
        <dbReference type="ARBA" id="ARBA00022692"/>
    </source>
</evidence>
<feature type="compositionally biased region" description="Pro residues" evidence="16">
    <location>
        <begin position="11"/>
        <end position="57"/>
    </location>
</feature>
<dbReference type="FunFam" id="1.10.510.10:FF:000239">
    <property type="entry name" value="Proline-rich receptor-like protein kinase PERK1"/>
    <property type="match status" value="1"/>
</dbReference>
<evidence type="ECO:0000256" key="13">
    <source>
        <dbReference type="ARBA" id="ARBA00047899"/>
    </source>
</evidence>
<dbReference type="InterPro" id="IPR000719">
    <property type="entry name" value="Prot_kinase_dom"/>
</dbReference>
<feature type="compositionally biased region" description="Pro residues" evidence="16">
    <location>
        <begin position="212"/>
        <end position="234"/>
    </location>
</feature>
<dbReference type="SUPFAM" id="SSF56112">
    <property type="entry name" value="Protein kinase-like (PK-like)"/>
    <property type="match status" value="1"/>
</dbReference>
<keyword evidence="11 17" id="KW-1133">Transmembrane helix</keyword>
<feature type="compositionally biased region" description="Polar residues" evidence="16">
    <location>
        <begin position="579"/>
        <end position="591"/>
    </location>
</feature>
<evidence type="ECO:0000256" key="11">
    <source>
        <dbReference type="ARBA" id="ARBA00022989"/>
    </source>
</evidence>
<evidence type="ECO:0000256" key="3">
    <source>
        <dbReference type="ARBA" id="ARBA00022475"/>
    </source>
</evidence>
<feature type="transmembrane region" description="Helical" evidence="17">
    <location>
        <begin position="118"/>
        <end position="140"/>
    </location>
</feature>
<evidence type="ECO:0000259" key="18">
    <source>
        <dbReference type="PROSITE" id="PS50011"/>
    </source>
</evidence>
<sequence>MSNTTAYAPAPSTPSPSPPPPAAASPPPPKHSPPPPPPKHSPPPPATKPPPKSPPPGNADVRKSPPLPPPVQPFVSPPAPVAGDVAPPPRRSRPLGPPSHREKEGGSRDNNNGNNNGVAIGVGVVVGVAAILFIAMLSYFCCCRKRKRKEELTYYSTAPPPHKGGGYYMASPNPGMMAGYYATSPPPQTWQVNKTDGGGGGGAAASRWQTQTPPPPQYNPPPTTSAGRPPPPPAAAASSSDDFSSSFSGNHGAPAPPPPHPGLAALGAGFHHNNSNAFSYEELQIATNGFDQSNLLGQGGFGYVHKGVLTNGKDVAVKSLKAGSGQGDREFQAEVEIITRVHHRHLVTLVGYSIARDQKLLVYEFVPNSTLEFHLHGKNRPTMDWPTRLKIAIGAAKGLAYLHEDCHPRIIHRDIKAANILLDYNFEAKVADFGLAKLSQDNYTHVSTRVMGTFGYLAPEYASSGKLTDKSDVFSFGVVLLELITGRPPLDLQDQMDDSLVDWARPRCSKALEDGNCKGLVDPRLEGNYDPKEMSHMVACAANAIRHSSKKRPKMSQIVRTLEGDASLDHLSDGGVKPGQSSYLGQASSDNSEYDHVSYSADMKKFRKAVLEYQSSEYGMTSEYGLNPSASSSEEMSRKH</sequence>
<evidence type="ECO:0000256" key="14">
    <source>
        <dbReference type="ARBA" id="ARBA00048679"/>
    </source>
</evidence>
<comment type="catalytic activity">
    <reaction evidence="14">
        <text>L-seryl-[protein] + ATP = O-phospho-L-seryl-[protein] + ADP + H(+)</text>
        <dbReference type="Rhea" id="RHEA:17989"/>
        <dbReference type="Rhea" id="RHEA-COMP:9863"/>
        <dbReference type="Rhea" id="RHEA-COMP:11604"/>
        <dbReference type="ChEBI" id="CHEBI:15378"/>
        <dbReference type="ChEBI" id="CHEBI:29999"/>
        <dbReference type="ChEBI" id="CHEBI:30616"/>
        <dbReference type="ChEBI" id="CHEBI:83421"/>
        <dbReference type="ChEBI" id="CHEBI:456216"/>
        <dbReference type="EC" id="2.7.11.1"/>
    </reaction>
</comment>
<evidence type="ECO:0000256" key="10">
    <source>
        <dbReference type="ARBA" id="ARBA00022840"/>
    </source>
</evidence>
<dbReference type="SMART" id="SM00220">
    <property type="entry name" value="S_TKc"/>
    <property type="match status" value="1"/>
</dbReference>
<reference evidence="19" key="1">
    <citation type="submission" date="2022-08" db="EMBL/GenBank/DDBJ databases">
        <authorList>
            <person name="Gutierrez-Valencia J."/>
        </authorList>
    </citation>
    <scope>NUCLEOTIDE SEQUENCE</scope>
</reference>
<dbReference type="InterPro" id="IPR011009">
    <property type="entry name" value="Kinase-like_dom_sf"/>
</dbReference>
<keyword evidence="4" id="KW-0723">Serine/threonine-protein kinase</keyword>
<dbReference type="Pfam" id="PF07714">
    <property type="entry name" value="PK_Tyr_Ser-Thr"/>
    <property type="match status" value="1"/>
</dbReference>
<protein>
    <recommendedName>
        <fullName evidence="2">non-specific serine/threonine protein kinase</fullName>
        <ecNumber evidence="2">2.7.11.1</ecNumber>
    </recommendedName>
</protein>
<keyword evidence="20" id="KW-1185">Reference proteome</keyword>
<dbReference type="PROSITE" id="PS00108">
    <property type="entry name" value="PROTEIN_KINASE_ST"/>
    <property type="match status" value="1"/>
</dbReference>
<evidence type="ECO:0000256" key="16">
    <source>
        <dbReference type="SAM" id="MobiDB-lite"/>
    </source>
</evidence>
<dbReference type="EC" id="2.7.11.1" evidence="2"/>
<evidence type="ECO:0000256" key="15">
    <source>
        <dbReference type="PROSITE-ProRule" id="PRU10141"/>
    </source>
</evidence>
<keyword evidence="12 17" id="KW-0472">Membrane</keyword>
<evidence type="ECO:0000256" key="5">
    <source>
        <dbReference type="ARBA" id="ARBA00022553"/>
    </source>
</evidence>
<accession>A0AAV0LWZ5</accession>
<feature type="region of interest" description="Disordered" evidence="16">
    <location>
        <begin position="187"/>
        <end position="268"/>
    </location>
</feature>
<name>A0AAV0LWZ5_9ROSI</name>
<evidence type="ECO:0000256" key="6">
    <source>
        <dbReference type="ARBA" id="ARBA00022679"/>
    </source>
</evidence>
<comment type="caution">
    <text evidence="19">The sequence shown here is derived from an EMBL/GenBank/DDBJ whole genome shotgun (WGS) entry which is preliminary data.</text>
</comment>
<keyword evidence="5" id="KW-0597">Phosphoprotein</keyword>
<dbReference type="PANTHER" id="PTHR47982">
    <property type="entry name" value="PROLINE-RICH RECEPTOR-LIKE PROTEIN KINASE PERK4"/>
    <property type="match status" value="1"/>
</dbReference>
<organism evidence="19 20">
    <name type="scientific">Linum tenue</name>
    <dbReference type="NCBI Taxonomy" id="586396"/>
    <lineage>
        <taxon>Eukaryota</taxon>
        <taxon>Viridiplantae</taxon>
        <taxon>Streptophyta</taxon>
        <taxon>Embryophyta</taxon>
        <taxon>Tracheophyta</taxon>
        <taxon>Spermatophyta</taxon>
        <taxon>Magnoliopsida</taxon>
        <taxon>eudicotyledons</taxon>
        <taxon>Gunneridae</taxon>
        <taxon>Pentapetalae</taxon>
        <taxon>rosids</taxon>
        <taxon>fabids</taxon>
        <taxon>Malpighiales</taxon>
        <taxon>Linaceae</taxon>
        <taxon>Linum</taxon>
    </lineage>
</organism>
<keyword evidence="9" id="KW-0418">Kinase</keyword>
<evidence type="ECO:0000256" key="4">
    <source>
        <dbReference type="ARBA" id="ARBA00022527"/>
    </source>
</evidence>
<feature type="binding site" evidence="15">
    <location>
        <position position="318"/>
    </location>
    <ligand>
        <name>ATP</name>
        <dbReference type="ChEBI" id="CHEBI:30616"/>
    </ligand>
</feature>
<proteinExistence type="predicted"/>
<evidence type="ECO:0000313" key="20">
    <source>
        <dbReference type="Proteomes" id="UP001154282"/>
    </source>
</evidence>